<evidence type="ECO:0000256" key="8">
    <source>
        <dbReference type="RuleBase" id="RU003448"/>
    </source>
</evidence>
<dbReference type="GO" id="GO:0004072">
    <property type="term" value="F:aspartate kinase activity"/>
    <property type="evidence" value="ECO:0007669"/>
    <property type="project" value="UniProtKB-EC"/>
</dbReference>
<keyword evidence="12" id="KW-1185">Reference proteome</keyword>
<evidence type="ECO:0000256" key="5">
    <source>
        <dbReference type="ARBA" id="ARBA00022777"/>
    </source>
</evidence>
<feature type="domain" description="Aspartate/glutamate/uridylate kinase" evidence="10">
    <location>
        <begin position="2"/>
        <end position="277"/>
    </location>
</feature>
<dbReference type="PANTHER" id="PTHR21499">
    <property type="entry name" value="ASPARTATE KINASE"/>
    <property type="match status" value="1"/>
</dbReference>
<comment type="pathway">
    <text evidence="9">Amino-acid biosynthesis; L-methionine biosynthesis via de novo pathway; L-homoserine from L-aspartate: step 1/3.</text>
</comment>
<dbReference type="EMBL" id="JAHESD010000008">
    <property type="protein sequence ID" value="MBT1702786.1"/>
    <property type="molecule type" value="Genomic_DNA"/>
</dbReference>
<evidence type="ECO:0000313" key="11">
    <source>
        <dbReference type="EMBL" id="MBT1702786.1"/>
    </source>
</evidence>
<dbReference type="InterPro" id="IPR045865">
    <property type="entry name" value="ACT-like_dom_sf"/>
</dbReference>
<evidence type="ECO:0000256" key="4">
    <source>
        <dbReference type="ARBA" id="ARBA00022741"/>
    </source>
</evidence>
<evidence type="ECO:0000313" key="12">
    <source>
        <dbReference type="Proteomes" id="UP000772618"/>
    </source>
</evidence>
<evidence type="ECO:0000259" key="10">
    <source>
        <dbReference type="Pfam" id="PF00696"/>
    </source>
</evidence>
<dbReference type="SUPFAM" id="SSF53633">
    <property type="entry name" value="Carbamate kinase-like"/>
    <property type="match status" value="1"/>
</dbReference>
<dbReference type="InterPro" id="IPR001048">
    <property type="entry name" value="Asp/Glu/Uridylate_kinase"/>
</dbReference>
<name>A0ABS5VN42_9BACT</name>
<dbReference type="Gene3D" id="3.40.1160.10">
    <property type="entry name" value="Acetylglutamate kinase-like"/>
    <property type="match status" value="1"/>
</dbReference>
<comment type="pathway">
    <text evidence="9">Amino-acid biosynthesis; L-threonine biosynthesis; L-threonine from L-aspartate: step 1/5.</text>
</comment>
<evidence type="ECO:0000256" key="7">
    <source>
        <dbReference type="ARBA" id="ARBA00047872"/>
    </source>
</evidence>
<protein>
    <recommendedName>
        <fullName evidence="8">Aspartokinase</fullName>
        <ecNumber evidence="8">2.7.2.4</ecNumber>
    </recommendedName>
</protein>
<dbReference type="InterPro" id="IPR042199">
    <property type="entry name" value="AsparK_Bifunc_asparK/hSer_DH"/>
</dbReference>
<dbReference type="SUPFAM" id="SSF55021">
    <property type="entry name" value="ACT-like"/>
    <property type="match status" value="1"/>
</dbReference>
<evidence type="ECO:0000256" key="6">
    <source>
        <dbReference type="ARBA" id="ARBA00022840"/>
    </source>
</evidence>
<comment type="catalytic activity">
    <reaction evidence="7 8">
        <text>L-aspartate + ATP = 4-phospho-L-aspartate + ADP</text>
        <dbReference type="Rhea" id="RHEA:23776"/>
        <dbReference type="ChEBI" id="CHEBI:29991"/>
        <dbReference type="ChEBI" id="CHEBI:30616"/>
        <dbReference type="ChEBI" id="CHEBI:57535"/>
        <dbReference type="ChEBI" id="CHEBI:456216"/>
        <dbReference type="EC" id="2.7.2.4"/>
    </reaction>
</comment>
<evidence type="ECO:0000256" key="2">
    <source>
        <dbReference type="ARBA" id="ARBA00010122"/>
    </source>
</evidence>
<keyword evidence="6" id="KW-0067">ATP-binding</keyword>
<evidence type="ECO:0000256" key="3">
    <source>
        <dbReference type="ARBA" id="ARBA00022679"/>
    </source>
</evidence>
<evidence type="ECO:0000256" key="1">
    <source>
        <dbReference type="ARBA" id="ARBA00004766"/>
    </source>
</evidence>
<dbReference type="Pfam" id="PF00696">
    <property type="entry name" value="AA_kinase"/>
    <property type="match status" value="1"/>
</dbReference>
<gene>
    <name evidence="11" type="ORF">KK060_05820</name>
</gene>
<dbReference type="Gene3D" id="1.20.120.1320">
    <property type="entry name" value="Aspartokinase, catalytic domain"/>
    <property type="match status" value="1"/>
</dbReference>
<keyword evidence="4" id="KW-0547">Nucleotide-binding</keyword>
<comment type="caution">
    <text evidence="11">The sequence shown here is derived from an EMBL/GenBank/DDBJ whole genome shotgun (WGS) entry which is preliminary data.</text>
</comment>
<dbReference type="CDD" id="cd04243">
    <property type="entry name" value="AAK_AK-HSDH-like"/>
    <property type="match status" value="1"/>
</dbReference>
<sequence>MKVFKFGGASVKDAEGVKNVAAILHTYTQHPLIIVVSAMGKTTNALEKILSLYYANQNYLAEIDKLKKYHYDIMRELFLELHPVWKDIDDVFATLINELKKKRADDQQYDQVVSLGEVISTIIVHRYLLNQQLIAEWLDARNFIVTDSTYREGKIDWEATEEKMQQIPTILQRKKIILTQGFIGRSREGLTTTLGRDGSDFTAAIFASCLHAQSVTIWKDVPGVMNVDPKRVPDAAIVFDELPFKEAAEMTYYGASVIHPKTIKPLANKGIPLYVKNFDDPSLPGTKIHECKIDHLPPLIVFKDNQCLVSCKVTDYTFVSEDQMRSIFSTLSELNLRINVMQNSAISFSFCIDFRQDKIAALIKRLHEHFEVYYNTGLTLITVKNYDAKTFEKYHHMKGALMEQVSRSTLQVLVKL</sequence>
<evidence type="ECO:0000256" key="9">
    <source>
        <dbReference type="RuleBase" id="RU004249"/>
    </source>
</evidence>
<comment type="similarity">
    <text evidence="2 8">Belongs to the aspartokinase family.</text>
</comment>
<comment type="pathway">
    <text evidence="1 9">Amino-acid biosynthesis; L-lysine biosynthesis via DAP pathway; (S)-tetrahydrodipicolinate from L-aspartate: step 1/4.</text>
</comment>
<keyword evidence="9" id="KW-0028">Amino-acid biosynthesis</keyword>
<dbReference type="NCBIfam" id="TIGR00657">
    <property type="entry name" value="asp_kinases"/>
    <property type="match status" value="1"/>
</dbReference>
<dbReference type="PANTHER" id="PTHR21499:SF59">
    <property type="entry name" value="ASPARTOKINASE"/>
    <property type="match status" value="1"/>
</dbReference>
<organism evidence="11 12">
    <name type="scientific">Chryseosolibacter indicus</name>
    <dbReference type="NCBI Taxonomy" id="2782351"/>
    <lineage>
        <taxon>Bacteria</taxon>
        <taxon>Pseudomonadati</taxon>
        <taxon>Bacteroidota</taxon>
        <taxon>Cytophagia</taxon>
        <taxon>Cytophagales</taxon>
        <taxon>Chryseotaleaceae</taxon>
        <taxon>Chryseosolibacter</taxon>
    </lineage>
</organism>
<keyword evidence="3 8" id="KW-0808">Transferase</keyword>
<keyword evidence="5 8" id="KW-0418">Kinase</keyword>
<reference evidence="11 12" key="1">
    <citation type="submission" date="2021-05" db="EMBL/GenBank/DDBJ databases">
        <title>A Polyphasic approach of four new species of the genus Ohtaekwangia: Ohtaekwangia histidinii sp. nov., Ohtaekwangia cretensis sp. nov., Ohtaekwangia indiensis sp. nov., Ohtaekwangia reichenbachii sp. nov. from diverse environment.</title>
        <authorList>
            <person name="Octaviana S."/>
        </authorList>
    </citation>
    <scope>NUCLEOTIDE SEQUENCE [LARGE SCALE GENOMIC DNA]</scope>
    <source>
        <strain evidence="11 12">PWU20</strain>
    </source>
</reference>
<dbReference type="EC" id="2.7.2.4" evidence="8"/>
<dbReference type="InterPro" id="IPR036393">
    <property type="entry name" value="AceGlu_kinase-like_sf"/>
</dbReference>
<proteinExistence type="inferred from homology"/>
<dbReference type="RefSeq" id="WP_254152752.1">
    <property type="nucleotide sequence ID" value="NZ_JAHESD010000008.1"/>
</dbReference>
<dbReference type="Proteomes" id="UP000772618">
    <property type="component" value="Unassembled WGS sequence"/>
</dbReference>
<accession>A0ABS5VN42</accession>
<dbReference type="InterPro" id="IPR001341">
    <property type="entry name" value="Asp_kinase"/>
</dbReference>